<dbReference type="RefSeq" id="WP_220304806.1">
    <property type="nucleotide sequence ID" value="NZ_CP080590.1"/>
</dbReference>
<gene>
    <name evidence="1" type="ORF">K1X15_17150</name>
</gene>
<dbReference type="EMBL" id="CP080590">
    <property type="protein sequence ID" value="QYO76317.1"/>
    <property type="molecule type" value="Genomic_DNA"/>
</dbReference>
<organism evidence="1 2">
    <name type="scientific">Devosia salina</name>
    <dbReference type="NCBI Taxonomy" id="2860336"/>
    <lineage>
        <taxon>Bacteria</taxon>
        <taxon>Pseudomonadati</taxon>
        <taxon>Pseudomonadota</taxon>
        <taxon>Alphaproteobacteria</taxon>
        <taxon>Hyphomicrobiales</taxon>
        <taxon>Devosiaceae</taxon>
        <taxon>Devosia</taxon>
    </lineage>
</organism>
<evidence type="ECO:0000313" key="1">
    <source>
        <dbReference type="EMBL" id="QYO76317.1"/>
    </source>
</evidence>
<accession>A0ABX8WCB7</accession>
<sequence length="111" mass="12021">MAPSLLTRSVMNISPINQLFPTGKPVTPTSGTSATPLKVDARDEFLEYARMSPAERLRAQILEDMELSEDSLAAMDPEARAGVEDEIKRRMLEALTGKADAEPGSLVDMSA</sequence>
<reference evidence="1 2" key="1">
    <citation type="submission" date="2021-08" db="EMBL/GenBank/DDBJ databases">
        <title>Devosia salina sp. nov., isolated from the South China Sea sediment.</title>
        <authorList>
            <person name="Zhou Z."/>
        </authorList>
    </citation>
    <scope>NUCLEOTIDE SEQUENCE [LARGE SCALE GENOMIC DNA]</scope>
    <source>
        <strain evidence="1 2">SCS-3</strain>
    </source>
</reference>
<proteinExistence type="predicted"/>
<protein>
    <submittedName>
        <fullName evidence="1">Uncharacterized protein</fullName>
    </submittedName>
</protein>
<dbReference type="Proteomes" id="UP000825799">
    <property type="component" value="Chromosome"/>
</dbReference>
<name>A0ABX8WCB7_9HYPH</name>
<evidence type="ECO:0000313" key="2">
    <source>
        <dbReference type="Proteomes" id="UP000825799"/>
    </source>
</evidence>
<keyword evidence="2" id="KW-1185">Reference proteome</keyword>